<keyword evidence="4" id="KW-1185">Reference proteome</keyword>
<gene>
    <name evidence="3" type="ORF">EW026_g7925</name>
</gene>
<evidence type="ECO:0000256" key="1">
    <source>
        <dbReference type="SAM" id="MobiDB-lite"/>
    </source>
</evidence>
<accession>A0A4S4K682</accession>
<sequence>MTGAEWAALSPCNPNLVRRFSHLKTATPTPVAVSIPDAPGRPLVRRVPTGKKATITPASSQESVLTASATPTPVTNKPINGTLVSAVASTGTKCSAEELSEIEDDTVKPTSAKKPRPKVADVVDNLQRAVLQAAIIKYRCGVSTVASFPDGPTHADNMAASSWFAACKDNRFLPTSDPLPIMEDDVKVIKACAPQIRGEVKMAARGSVKAGYGFITHDGKDETIQKNRELHALLVTDGAFMWTNPCNVGARGTAYRHLVILDVIIKSWFSNRKDEGITEESFFNAPGILLVTIALVLAAIQNSLDKWREGVFKAMDFTDKDYAKNYREHLKTLRDWEKLCKERGSKSVVTLQTDLLKAARASAGLSDDGLISDTIPSLTDLIASEDFSDNSA</sequence>
<proteinExistence type="predicted"/>
<organism evidence="3 4">
    <name type="scientific">Hermanssonia centrifuga</name>
    <dbReference type="NCBI Taxonomy" id="98765"/>
    <lineage>
        <taxon>Eukaryota</taxon>
        <taxon>Fungi</taxon>
        <taxon>Dikarya</taxon>
        <taxon>Basidiomycota</taxon>
        <taxon>Agaricomycotina</taxon>
        <taxon>Agaricomycetes</taxon>
        <taxon>Polyporales</taxon>
        <taxon>Meruliaceae</taxon>
        <taxon>Hermanssonia</taxon>
    </lineage>
</organism>
<reference evidence="3 4" key="1">
    <citation type="submission" date="2019-02" db="EMBL/GenBank/DDBJ databases">
        <title>Genome sequencing of the rare red list fungi Phlebia centrifuga.</title>
        <authorList>
            <person name="Buettner E."/>
            <person name="Kellner H."/>
        </authorList>
    </citation>
    <scope>NUCLEOTIDE SEQUENCE [LARGE SCALE GENOMIC DNA]</scope>
    <source>
        <strain evidence="3 4">DSM 108282</strain>
    </source>
</reference>
<evidence type="ECO:0000313" key="3">
    <source>
        <dbReference type="EMBL" id="THG93271.1"/>
    </source>
</evidence>
<comment type="caution">
    <text evidence="3">The sequence shown here is derived from an EMBL/GenBank/DDBJ whole genome shotgun (WGS) entry which is preliminary data.</text>
</comment>
<dbReference type="Pfam" id="PF20149">
    <property type="entry name" value="DUF6532"/>
    <property type="match status" value="1"/>
</dbReference>
<dbReference type="AlphaFoldDB" id="A0A4S4K682"/>
<feature type="region of interest" description="Disordered" evidence="1">
    <location>
        <begin position="52"/>
        <end position="71"/>
    </location>
</feature>
<protein>
    <recommendedName>
        <fullName evidence="2">DUF6532 domain-containing protein</fullName>
    </recommendedName>
</protein>
<evidence type="ECO:0000259" key="2">
    <source>
        <dbReference type="Pfam" id="PF20149"/>
    </source>
</evidence>
<feature type="compositionally biased region" description="Polar residues" evidence="1">
    <location>
        <begin position="56"/>
        <end position="71"/>
    </location>
</feature>
<evidence type="ECO:0000313" key="4">
    <source>
        <dbReference type="Proteomes" id="UP000309038"/>
    </source>
</evidence>
<dbReference type="InterPro" id="IPR045341">
    <property type="entry name" value="DUF6532"/>
</dbReference>
<name>A0A4S4K682_9APHY</name>
<dbReference type="Proteomes" id="UP000309038">
    <property type="component" value="Unassembled WGS sequence"/>
</dbReference>
<feature type="domain" description="DUF6532" evidence="2">
    <location>
        <begin position="133"/>
        <end position="336"/>
    </location>
</feature>
<dbReference type="EMBL" id="SGPJ01000713">
    <property type="protein sequence ID" value="THG93271.1"/>
    <property type="molecule type" value="Genomic_DNA"/>
</dbReference>